<sequence>MMLTVVIPSYKRPQELANCLAGIDAQERRPDEVIVVCREEDAGTLEFVEQWEGAPAGYIKRHVQVSKPGVIHAMQTGVEHASGDIVAFIDDDAVPWKDWARRLLDYYRDPEVGGVGGRDMITGRDQTIKKPVVGRVTWYGKLIGNHDQGYGGPREVDVLKGVNMSFRTPLVKFPAFMKGKGAQVHFEVFLCLRIRRLGYKLIYDPQLRVDHYPATRHDIDQRNAIVRDAVANASFNLSVALLHGLPAYRRPARIAYGVLVGDRRMPGVARMLYGAAKGDRAVMQTFLPSMKGQLEGVLFYLRHADTDADAPSRQQLQLKEGQRT</sequence>
<comment type="caution">
    <text evidence="1">The sequence shown here is derived from an EMBL/GenBank/DDBJ whole genome shotgun (WGS) entry which is preliminary data.</text>
</comment>
<dbReference type="EMBL" id="JBJURJ010000022">
    <property type="protein sequence ID" value="MFM9331800.1"/>
    <property type="molecule type" value="Genomic_DNA"/>
</dbReference>
<name>A0ACC7P506_9BACL</name>
<accession>A0ACC7P506</accession>
<evidence type="ECO:0000313" key="2">
    <source>
        <dbReference type="Proteomes" id="UP001631969"/>
    </source>
</evidence>
<dbReference type="EC" id="2.4.-.-" evidence="1"/>
<keyword evidence="1" id="KW-0808">Transferase</keyword>
<protein>
    <submittedName>
        <fullName evidence="1">Glycosyltransferase family 2 protein</fullName>
        <ecNumber evidence="1">2.4.-.-</ecNumber>
    </submittedName>
</protein>
<evidence type="ECO:0000313" key="1">
    <source>
        <dbReference type="EMBL" id="MFM9331800.1"/>
    </source>
</evidence>
<dbReference type="Proteomes" id="UP001631969">
    <property type="component" value="Unassembled WGS sequence"/>
</dbReference>
<keyword evidence="2" id="KW-1185">Reference proteome</keyword>
<keyword evidence="1" id="KW-0328">Glycosyltransferase</keyword>
<gene>
    <name evidence="1" type="ORF">ACI1P1_26220</name>
</gene>
<reference evidence="1" key="1">
    <citation type="submission" date="2024-12" db="EMBL/GenBank/DDBJ databases">
        <authorList>
            <person name="Wu N."/>
        </authorList>
    </citation>
    <scope>NUCLEOTIDE SEQUENCE</scope>
    <source>
        <strain evidence="1">P15</strain>
    </source>
</reference>
<proteinExistence type="predicted"/>
<organism evidence="1 2">
    <name type="scientific">Paenibacillus mesotrionivorans</name>
    <dbReference type="NCBI Taxonomy" id="3160968"/>
    <lineage>
        <taxon>Bacteria</taxon>
        <taxon>Bacillati</taxon>
        <taxon>Bacillota</taxon>
        <taxon>Bacilli</taxon>
        <taxon>Bacillales</taxon>
        <taxon>Paenibacillaceae</taxon>
        <taxon>Paenibacillus</taxon>
    </lineage>
</organism>